<organism evidence="1 2">
    <name type="scientific">Choristoneura fumiferana</name>
    <name type="common">Spruce budworm moth</name>
    <name type="synonym">Archips fumiferana</name>
    <dbReference type="NCBI Taxonomy" id="7141"/>
    <lineage>
        <taxon>Eukaryota</taxon>
        <taxon>Metazoa</taxon>
        <taxon>Ecdysozoa</taxon>
        <taxon>Arthropoda</taxon>
        <taxon>Hexapoda</taxon>
        <taxon>Insecta</taxon>
        <taxon>Pterygota</taxon>
        <taxon>Neoptera</taxon>
        <taxon>Endopterygota</taxon>
        <taxon>Lepidoptera</taxon>
        <taxon>Glossata</taxon>
        <taxon>Ditrysia</taxon>
        <taxon>Tortricoidea</taxon>
        <taxon>Tortricidae</taxon>
        <taxon>Tortricinae</taxon>
        <taxon>Choristoneura</taxon>
    </lineage>
</organism>
<accession>A0ACC0JKM4</accession>
<proteinExistence type="predicted"/>
<protein>
    <submittedName>
        <fullName evidence="1">Uncharacterized protein</fullName>
    </submittedName>
</protein>
<dbReference type="EMBL" id="CM046104">
    <property type="protein sequence ID" value="KAI8424652.1"/>
    <property type="molecule type" value="Genomic_DNA"/>
</dbReference>
<comment type="caution">
    <text evidence="1">The sequence shown here is derived from an EMBL/GenBank/DDBJ whole genome shotgun (WGS) entry which is preliminary data.</text>
</comment>
<name>A0ACC0JKM4_CHOFU</name>
<sequence length="135" mass="14667">MKLVQYSHKGNSAICVGFLEGDNVVEIHKVDSSLPKTLLDILKNGDIDKVKKLKATKDAMIPLSSVDLQAPITGMDKVLCIGLNYKDHCEEQKLTPPPVPMIFSKFSSCVVGPSEAVKLRSATKGSIPTPIEVNY</sequence>
<evidence type="ECO:0000313" key="1">
    <source>
        <dbReference type="EMBL" id="KAI8424652.1"/>
    </source>
</evidence>
<gene>
    <name evidence="1" type="ORF">MSG28_003079</name>
</gene>
<dbReference type="Proteomes" id="UP001064048">
    <property type="component" value="Chromosome 4"/>
</dbReference>
<evidence type="ECO:0000313" key="2">
    <source>
        <dbReference type="Proteomes" id="UP001064048"/>
    </source>
</evidence>
<reference evidence="1 2" key="1">
    <citation type="journal article" date="2022" name="Genome Biol. Evol.">
        <title>The Spruce Budworm Genome: Reconstructing the Evolutionary History of Antifreeze Proteins.</title>
        <authorList>
            <person name="Beliveau C."/>
            <person name="Gagne P."/>
            <person name="Picq S."/>
            <person name="Vernygora O."/>
            <person name="Keeling C.I."/>
            <person name="Pinkney K."/>
            <person name="Doucet D."/>
            <person name="Wen F."/>
            <person name="Johnston J.S."/>
            <person name="Maaroufi H."/>
            <person name="Boyle B."/>
            <person name="Laroche J."/>
            <person name="Dewar K."/>
            <person name="Juretic N."/>
            <person name="Blackburn G."/>
            <person name="Nisole A."/>
            <person name="Brunet B."/>
            <person name="Brandao M."/>
            <person name="Lumley L."/>
            <person name="Duan J."/>
            <person name="Quan G."/>
            <person name="Lucarotti C.J."/>
            <person name="Roe A.D."/>
            <person name="Sperling F.A.H."/>
            <person name="Levesque R.C."/>
            <person name="Cusson M."/>
        </authorList>
    </citation>
    <scope>NUCLEOTIDE SEQUENCE [LARGE SCALE GENOMIC DNA]</scope>
    <source>
        <strain evidence="1">Glfc:IPQL:Cfum</strain>
    </source>
</reference>
<keyword evidence="2" id="KW-1185">Reference proteome</keyword>